<gene>
    <name evidence="1" type="ORF">BDP81DRAFT_192479</name>
</gene>
<name>A0AAJ0EH48_9PEZI</name>
<evidence type="ECO:0000313" key="1">
    <source>
        <dbReference type="EMBL" id="KAK1638843.1"/>
    </source>
</evidence>
<proteinExistence type="predicted"/>
<protein>
    <submittedName>
        <fullName evidence="1">Uncharacterized protein</fullName>
    </submittedName>
</protein>
<dbReference type="EMBL" id="JAHMHQ010000006">
    <property type="protein sequence ID" value="KAK1638843.1"/>
    <property type="molecule type" value="Genomic_DNA"/>
</dbReference>
<dbReference type="RefSeq" id="XP_060447450.1">
    <property type="nucleotide sequence ID" value="XM_060582430.1"/>
</dbReference>
<accession>A0AAJ0EH48</accession>
<reference evidence="1" key="1">
    <citation type="submission" date="2021-06" db="EMBL/GenBank/DDBJ databases">
        <title>Comparative genomics, transcriptomics and evolutionary studies reveal genomic signatures of adaptation to plant cell wall in hemibiotrophic fungi.</title>
        <authorList>
            <consortium name="DOE Joint Genome Institute"/>
            <person name="Baroncelli R."/>
            <person name="Diaz J.F."/>
            <person name="Benocci T."/>
            <person name="Peng M."/>
            <person name="Battaglia E."/>
            <person name="Haridas S."/>
            <person name="Andreopoulos W."/>
            <person name="Labutti K."/>
            <person name="Pangilinan J."/>
            <person name="Floch G.L."/>
            <person name="Makela M.R."/>
            <person name="Henrissat B."/>
            <person name="Grigoriev I.V."/>
            <person name="Crouch J.A."/>
            <person name="De Vries R.P."/>
            <person name="Sukno S.A."/>
            <person name="Thon M.R."/>
        </authorList>
    </citation>
    <scope>NUCLEOTIDE SEQUENCE</scope>
    <source>
        <strain evidence="1">CBS 102054</strain>
    </source>
</reference>
<organism evidence="1 2">
    <name type="scientific">Colletotrichum phormii</name>
    <dbReference type="NCBI Taxonomy" id="359342"/>
    <lineage>
        <taxon>Eukaryota</taxon>
        <taxon>Fungi</taxon>
        <taxon>Dikarya</taxon>
        <taxon>Ascomycota</taxon>
        <taxon>Pezizomycotina</taxon>
        <taxon>Sordariomycetes</taxon>
        <taxon>Hypocreomycetidae</taxon>
        <taxon>Glomerellales</taxon>
        <taxon>Glomerellaceae</taxon>
        <taxon>Colletotrichum</taxon>
        <taxon>Colletotrichum acutatum species complex</taxon>
    </lineage>
</organism>
<sequence length="165" mass="18210">MSRLYRPQPSARPSAQQICLASVSLAYFIRRPAFRRYGYGLPPRTTTLPRSLRPPNQPPTALSACFESNLLIVSCSRLRISLLMTDAVCLGQLQGPNPTAKAHSTIVRPCRTRCSPSAFASNYARRQLDDCGLIDNQAAPRYCRTGSTDEVNHPMAVSTSGWPKE</sequence>
<dbReference type="AlphaFoldDB" id="A0AAJ0EH48"/>
<evidence type="ECO:0000313" key="2">
    <source>
        <dbReference type="Proteomes" id="UP001243989"/>
    </source>
</evidence>
<comment type="caution">
    <text evidence="1">The sequence shown here is derived from an EMBL/GenBank/DDBJ whole genome shotgun (WGS) entry which is preliminary data.</text>
</comment>
<dbReference type="Proteomes" id="UP001243989">
    <property type="component" value="Unassembled WGS sequence"/>
</dbReference>
<dbReference type="GeneID" id="85467292"/>
<keyword evidence="2" id="KW-1185">Reference proteome</keyword>